<dbReference type="SUPFAM" id="SSF51004">
    <property type="entry name" value="C-terminal (heme d1) domain of cytochrome cd1-nitrite reductase"/>
    <property type="match status" value="1"/>
</dbReference>
<dbReference type="AlphaFoldDB" id="A0A6I4I6J1"/>
<dbReference type="PANTHER" id="PTHR30344">
    <property type="entry name" value="6-PHOSPHOGLUCONOLACTONASE-RELATED"/>
    <property type="match status" value="1"/>
</dbReference>
<evidence type="ECO:0000313" key="5">
    <source>
        <dbReference type="Proteomes" id="UP000434850"/>
    </source>
</evidence>
<dbReference type="InterPro" id="IPR011048">
    <property type="entry name" value="Haem_d1_sf"/>
</dbReference>
<dbReference type="Gene3D" id="2.130.10.10">
    <property type="entry name" value="YVTN repeat-like/Quinoprotein amine dehydrogenase"/>
    <property type="match status" value="1"/>
</dbReference>
<keyword evidence="2" id="KW-0119">Carbohydrate metabolism</keyword>
<dbReference type="PANTHER" id="PTHR30344:SF1">
    <property type="entry name" value="6-PHOSPHOGLUCONOLACTONASE"/>
    <property type="match status" value="1"/>
</dbReference>
<protein>
    <submittedName>
        <fullName evidence="4">Beta-propeller fold lactonase family protein</fullName>
    </submittedName>
</protein>
<keyword evidence="3" id="KW-0732">Signal</keyword>
<dbReference type="GO" id="GO:0017057">
    <property type="term" value="F:6-phosphogluconolactonase activity"/>
    <property type="evidence" value="ECO:0007669"/>
    <property type="project" value="TreeGrafter"/>
</dbReference>
<evidence type="ECO:0000256" key="2">
    <source>
        <dbReference type="ARBA" id="ARBA00022526"/>
    </source>
</evidence>
<proteinExistence type="inferred from homology"/>
<sequence length="380" mass="41594">MKKLLLILCLLPGLLSAQSKNKGPKILDLLIGTYTTGTNSEGIYVYRFYTETGRVAYLSRTGQGVDNPSYICVSNDRKFVYAVNEIGDDRKGSVSSFTFDPKVGTLNLINKQVSGAGPCYISIDKDQKHVFSANYAGGSLYVYPVAADGSLGSASQIIQDPSNDLGPDKKRQEKPHVHTAVLSPDEKHLLYTNLGSDKIHVYKYKASQPQPLSEPTSVSVTGGDGPRHIDFSANRKYMYVITEMGAHVFTYEYNGGKPKMLQKVSMMEDGSTKEPGGADIHVSPDGLFLYTSNRGTANEIVVYRINQDNGMLSFVERHNTGGNHPRNFVIDPTGNFLLVANKNSNNVVVFKINRATGQITQTANKIEVDSPSCLKFASIE</sequence>
<gene>
    <name evidence="4" type="ORF">GO816_06780</name>
</gene>
<keyword evidence="5" id="KW-1185">Reference proteome</keyword>
<dbReference type="OrthoDB" id="9790815at2"/>
<accession>A0A6I4I6J1</accession>
<dbReference type="InterPro" id="IPR015943">
    <property type="entry name" value="WD40/YVTN_repeat-like_dom_sf"/>
</dbReference>
<name>A0A6I4I6J1_9SPHI</name>
<dbReference type="Proteomes" id="UP000434850">
    <property type="component" value="Unassembled WGS sequence"/>
</dbReference>
<evidence type="ECO:0000256" key="3">
    <source>
        <dbReference type="SAM" id="SignalP"/>
    </source>
</evidence>
<dbReference type="EMBL" id="WQLA01000002">
    <property type="protein sequence ID" value="MVN90825.1"/>
    <property type="molecule type" value="Genomic_DNA"/>
</dbReference>
<dbReference type="GO" id="GO:0006006">
    <property type="term" value="P:glucose metabolic process"/>
    <property type="evidence" value="ECO:0007669"/>
    <property type="project" value="UniProtKB-KW"/>
</dbReference>
<comment type="caution">
    <text evidence="4">The sequence shown here is derived from an EMBL/GenBank/DDBJ whole genome shotgun (WGS) entry which is preliminary data.</text>
</comment>
<keyword evidence="2" id="KW-0313">Glucose metabolism</keyword>
<dbReference type="Pfam" id="PF10282">
    <property type="entry name" value="Lactonase"/>
    <property type="match status" value="1"/>
</dbReference>
<evidence type="ECO:0000256" key="1">
    <source>
        <dbReference type="ARBA" id="ARBA00005564"/>
    </source>
</evidence>
<dbReference type="FunFam" id="2.130.10.10:FF:000306">
    <property type="entry name" value="3-carboxymuconate cyclase"/>
    <property type="match status" value="1"/>
</dbReference>
<feature type="chain" id="PRO_5026344410" evidence="3">
    <location>
        <begin position="18"/>
        <end position="380"/>
    </location>
</feature>
<dbReference type="GO" id="GO:0005829">
    <property type="term" value="C:cytosol"/>
    <property type="evidence" value="ECO:0007669"/>
    <property type="project" value="TreeGrafter"/>
</dbReference>
<evidence type="ECO:0000313" key="4">
    <source>
        <dbReference type="EMBL" id="MVN90825.1"/>
    </source>
</evidence>
<dbReference type="InterPro" id="IPR050282">
    <property type="entry name" value="Cycloisomerase_2"/>
</dbReference>
<dbReference type="RefSeq" id="WP_157540595.1">
    <property type="nucleotide sequence ID" value="NZ_WQLA01000002.1"/>
</dbReference>
<comment type="similarity">
    <text evidence="1">Belongs to the cycloisomerase 2 family.</text>
</comment>
<reference evidence="4 5" key="1">
    <citation type="submission" date="2019-12" db="EMBL/GenBank/DDBJ databases">
        <title>Mucilaginibacter sp. HME9299 genome sequencing and assembly.</title>
        <authorList>
            <person name="Kang H."/>
            <person name="Kim H."/>
            <person name="Joh K."/>
        </authorList>
    </citation>
    <scope>NUCLEOTIDE SEQUENCE [LARGE SCALE GENOMIC DNA]</scope>
    <source>
        <strain evidence="4 5">HME9299</strain>
    </source>
</reference>
<dbReference type="InterPro" id="IPR019405">
    <property type="entry name" value="Lactonase_7-beta_prop"/>
</dbReference>
<organism evidence="4 5">
    <name type="scientific">Mucilaginibacter aquatilis</name>
    <dbReference type="NCBI Taxonomy" id="1517760"/>
    <lineage>
        <taxon>Bacteria</taxon>
        <taxon>Pseudomonadati</taxon>
        <taxon>Bacteroidota</taxon>
        <taxon>Sphingobacteriia</taxon>
        <taxon>Sphingobacteriales</taxon>
        <taxon>Sphingobacteriaceae</taxon>
        <taxon>Mucilaginibacter</taxon>
    </lineage>
</organism>
<feature type="signal peptide" evidence="3">
    <location>
        <begin position="1"/>
        <end position="17"/>
    </location>
</feature>